<feature type="compositionally biased region" description="Low complexity" evidence="3">
    <location>
        <begin position="178"/>
        <end position="190"/>
    </location>
</feature>
<proteinExistence type="predicted"/>
<dbReference type="EMBL" id="ADAS02000040">
    <property type="protein sequence ID" value="OAV94323.1"/>
    <property type="molecule type" value="Genomic_DNA"/>
</dbReference>
<reference evidence="6" key="4">
    <citation type="submission" date="2025-05" db="UniProtKB">
        <authorList>
            <consortium name="EnsemblFungi"/>
        </authorList>
    </citation>
    <scope>IDENTIFICATION</scope>
    <source>
        <strain evidence="6">isolate 1-1 / race 1 (BBBD)</strain>
    </source>
</reference>
<reference evidence="6 7" key="3">
    <citation type="journal article" date="2017" name="G3 (Bethesda)">
        <title>Comparative analysis highlights variable genome content of wheat rusts and divergence of the mating loci.</title>
        <authorList>
            <person name="Cuomo C.A."/>
            <person name="Bakkeren G."/>
            <person name="Khalil H.B."/>
            <person name="Panwar V."/>
            <person name="Joly D."/>
            <person name="Linning R."/>
            <person name="Sakthikumar S."/>
            <person name="Song X."/>
            <person name="Adiconis X."/>
            <person name="Fan L."/>
            <person name="Goldberg J.M."/>
            <person name="Levin J.Z."/>
            <person name="Young S."/>
            <person name="Zeng Q."/>
            <person name="Anikster Y."/>
            <person name="Bruce M."/>
            <person name="Wang M."/>
            <person name="Yin C."/>
            <person name="McCallum B."/>
            <person name="Szabo L.J."/>
            <person name="Hulbert S."/>
            <person name="Chen X."/>
            <person name="Fellers J.P."/>
        </authorList>
    </citation>
    <scope>NUCLEOTIDE SEQUENCE</scope>
    <source>
        <strain evidence="7">Isolate 1-1 / race 1 (BBBD)</strain>
        <strain evidence="6">isolate 1-1 / race 1 (BBBD)</strain>
    </source>
</reference>
<organism evidence="5">
    <name type="scientific">Puccinia triticina (isolate 1-1 / race 1 (BBBD))</name>
    <name type="common">Brown leaf rust fungus</name>
    <dbReference type="NCBI Taxonomy" id="630390"/>
    <lineage>
        <taxon>Eukaryota</taxon>
        <taxon>Fungi</taxon>
        <taxon>Dikarya</taxon>
        <taxon>Basidiomycota</taxon>
        <taxon>Pucciniomycotina</taxon>
        <taxon>Pucciniomycetes</taxon>
        <taxon>Pucciniales</taxon>
        <taxon>Pucciniaceae</taxon>
        <taxon>Puccinia</taxon>
    </lineage>
</organism>
<dbReference type="GO" id="GO:0008270">
    <property type="term" value="F:zinc ion binding"/>
    <property type="evidence" value="ECO:0007669"/>
    <property type="project" value="InterPro"/>
</dbReference>
<dbReference type="Pfam" id="PF00172">
    <property type="entry name" value="Zn_clus"/>
    <property type="match status" value="1"/>
</dbReference>
<protein>
    <submittedName>
        <fullName evidence="6">Zn(2)-C6 fungal-type domain-containing protein</fullName>
    </submittedName>
</protein>
<dbReference type="EnsemblFungi" id="PTTG_08423-t43_1">
    <property type="protein sequence ID" value="PTTG_08423-t43_1-p1"/>
    <property type="gene ID" value="PTTG_08423"/>
</dbReference>
<keyword evidence="1" id="KW-0479">Metal-binding</keyword>
<feature type="compositionally biased region" description="Low complexity" evidence="3">
    <location>
        <begin position="1"/>
        <end position="13"/>
    </location>
</feature>
<dbReference type="SUPFAM" id="SSF57701">
    <property type="entry name" value="Zn2/Cys6 DNA-binding domain"/>
    <property type="match status" value="1"/>
</dbReference>
<evidence type="ECO:0000259" key="4">
    <source>
        <dbReference type="PROSITE" id="PS50048"/>
    </source>
</evidence>
<dbReference type="PANTHER" id="PTHR46910">
    <property type="entry name" value="TRANSCRIPTION FACTOR PDR1"/>
    <property type="match status" value="1"/>
</dbReference>
<dbReference type="InterPro" id="IPR036864">
    <property type="entry name" value="Zn2-C6_fun-type_DNA-bd_sf"/>
</dbReference>
<keyword evidence="2" id="KW-0539">Nucleus</keyword>
<feature type="region of interest" description="Disordered" evidence="3">
    <location>
        <begin position="742"/>
        <end position="773"/>
    </location>
</feature>
<dbReference type="CDD" id="cd00067">
    <property type="entry name" value="GAL4"/>
    <property type="match status" value="1"/>
</dbReference>
<dbReference type="VEuPathDB" id="FungiDB:PTTG_08423"/>
<dbReference type="InterPro" id="IPR050987">
    <property type="entry name" value="AtrR-like"/>
</dbReference>
<dbReference type="CDD" id="cd12148">
    <property type="entry name" value="fungal_TF_MHR"/>
    <property type="match status" value="1"/>
</dbReference>
<dbReference type="GO" id="GO:0000981">
    <property type="term" value="F:DNA-binding transcription factor activity, RNA polymerase II-specific"/>
    <property type="evidence" value="ECO:0007669"/>
    <property type="project" value="InterPro"/>
</dbReference>
<keyword evidence="7" id="KW-1185">Reference proteome</keyword>
<dbReference type="PROSITE" id="PS00463">
    <property type="entry name" value="ZN2_CY6_FUNGAL_1"/>
    <property type="match status" value="1"/>
</dbReference>
<reference evidence="5" key="1">
    <citation type="submission" date="2009-11" db="EMBL/GenBank/DDBJ databases">
        <authorList>
            <consortium name="The Broad Institute Genome Sequencing Platform"/>
            <person name="Ward D."/>
            <person name="Feldgarden M."/>
            <person name="Earl A."/>
            <person name="Young S.K."/>
            <person name="Zeng Q."/>
            <person name="Koehrsen M."/>
            <person name="Alvarado L."/>
            <person name="Berlin A."/>
            <person name="Bochicchio J."/>
            <person name="Borenstein D."/>
            <person name="Chapman S.B."/>
            <person name="Chen Z."/>
            <person name="Engels R."/>
            <person name="Freedman E."/>
            <person name="Gellesch M."/>
            <person name="Goldberg J."/>
            <person name="Griggs A."/>
            <person name="Gujja S."/>
            <person name="Heilman E."/>
            <person name="Heiman D."/>
            <person name="Hepburn T."/>
            <person name="Howarth C."/>
            <person name="Jen D."/>
            <person name="Larson L."/>
            <person name="Lewis B."/>
            <person name="Mehta T."/>
            <person name="Park D."/>
            <person name="Pearson M."/>
            <person name="Roberts A."/>
            <person name="Saif S."/>
            <person name="Shea T."/>
            <person name="Shenoy N."/>
            <person name="Sisk P."/>
            <person name="Stolte C."/>
            <person name="Sykes S."/>
            <person name="Thomson T."/>
            <person name="Walk T."/>
            <person name="White J."/>
            <person name="Yandava C."/>
            <person name="Izard J."/>
            <person name="Baranova O.V."/>
            <person name="Blanton J.M."/>
            <person name="Tanner A.C."/>
            <person name="Dewhirst F.E."/>
            <person name="Haas B."/>
            <person name="Nusbaum C."/>
            <person name="Birren B."/>
        </authorList>
    </citation>
    <scope>NUCLEOTIDE SEQUENCE [LARGE SCALE GENOMIC DNA]</scope>
    <source>
        <strain evidence="5">1-1 BBBD Race 1</strain>
    </source>
</reference>
<dbReference type="GO" id="GO:0003677">
    <property type="term" value="F:DNA binding"/>
    <property type="evidence" value="ECO:0007669"/>
    <property type="project" value="InterPro"/>
</dbReference>
<feature type="region of interest" description="Disordered" evidence="3">
    <location>
        <begin position="123"/>
        <end position="148"/>
    </location>
</feature>
<dbReference type="GO" id="GO:0006351">
    <property type="term" value="P:DNA-templated transcription"/>
    <property type="evidence" value="ECO:0007669"/>
    <property type="project" value="InterPro"/>
</dbReference>
<gene>
    <name evidence="5" type="ORF">PTTG_08423</name>
</gene>
<evidence type="ECO:0000256" key="1">
    <source>
        <dbReference type="ARBA" id="ARBA00022723"/>
    </source>
</evidence>
<feature type="region of interest" description="Disordered" evidence="3">
    <location>
        <begin position="1"/>
        <end position="34"/>
    </location>
</feature>
<dbReference type="InterPro" id="IPR007219">
    <property type="entry name" value="XnlR_reg_dom"/>
</dbReference>
<feature type="domain" description="Zn(2)-C6 fungal-type" evidence="4">
    <location>
        <begin position="37"/>
        <end position="68"/>
    </location>
</feature>
<sequence>MSSFSPASTSSPPVENAKSSSSAPESGKPARHRVTRACDACRKNKVKCPLNEPGPCQNCIKASRPCTFENLGVRREKPPSKHDIQQLKSRIQTLEELLAVLAPNLDLKCLPRTPEQARGIVNQSRIQAARNNPIRETPPAARPSDLSDPDDVFAAIRLLNDLQIRSPTHDPPLEPGTSAASSHHSPHSLPSSPPQNQQDRESKPSYTQAVTQISVEKFVPLHHLPSFQLPPQQLAITLISLFFEKVNPFQHILHRGEFIRLYETDLIQTDRSFQALCFALFAAGSTFSSDPCVMLSTDCGAPNRQTAGATFLYAGLSLVCPAHLPTCTLYDLQAMAVLCHVTSIICSPLTVWSWLGLHLRRVQNAAAHRNSAPQWKTSLMKDQLRKRAVWYLALEELAFSLILGRTSCIKSDTIDLDLPLPLGDDELSRYCADNQTSHSHFEPGARVPLSSAPQAPWPTDVPMIFLRKFGLALQKLFAVRVNPSSRMGERDKDAIVALAQEIENFFQESAHYAPWDPTISDTVVLVDRGKRTVLHLIFRILLRRMLIFEEPAELQLCFQSANELIDILDHLRNRGAAEHTASWAPYATVPATSMQLYIACNACDGISAADRANAWVGVHRGINVLGTLAPISSLAGQLRNRLEQIIQACVTKELFPLADEGLAHGHNKREAAEVLDGFNDAATQGKRPSTRREETGSFEYPDGLPPSFPIGSSRSTADEGSFGRPCFGNPWSQFDSSLFHHLGRPPKAAADTPSFDPPVWTPTYSSPDPPTTSPLHEFSYDNFDLSHSFLA</sequence>
<dbReference type="Gene3D" id="4.10.240.10">
    <property type="entry name" value="Zn(2)-C6 fungal-type DNA-binding domain"/>
    <property type="match status" value="1"/>
</dbReference>
<evidence type="ECO:0000313" key="6">
    <source>
        <dbReference type="EnsemblFungi" id="PTTG_08423-t43_1-p1"/>
    </source>
</evidence>
<dbReference type="Pfam" id="PF04082">
    <property type="entry name" value="Fungal_trans"/>
    <property type="match status" value="1"/>
</dbReference>
<dbReference type="PROSITE" id="PS50048">
    <property type="entry name" value="ZN2_CY6_FUNGAL_2"/>
    <property type="match status" value="1"/>
</dbReference>
<dbReference type="SMART" id="SM00066">
    <property type="entry name" value="GAL4"/>
    <property type="match status" value="1"/>
</dbReference>
<evidence type="ECO:0000256" key="2">
    <source>
        <dbReference type="ARBA" id="ARBA00023242"/>
    </source>
</evidence>
<feature type="region of interest" description="Disordered" evidence="3">
    <location>
        <begin position="165"/>
        <end position="207"/>
    </location>
</feature>
<dbReference type="STRING" id="630390.A0A180GQT2"/>
<dbReference type="AlphaFoldDB" id="A0A180GQT2"/>
<name>A0A180GQT2_PUCT1</name>
<accession>A0A180GQT2</accession>
<feature type="region of interest" description="Disordered" evidence="3">
    <location>
        <begin position="676"/>
        <end position="721"/>
    </location>
</feature>
<evidence type="ECO:0000313" key="7">
    <source>
        <dbReference type="Proteomes" id="UP000005240"/>
    </source>
</evidence>
<dbReference type="Proteomes" id="UP000005240">
    <property type="component" value="Unassembled WGS sequence"/>
</dbReference>
<reference evidence="5" key="2">
    <citation type="submission" date="2016-05" db="EMBL/GenBank/DDBJ databases">
        <title>Comparative analysis highlights variable genome content of wheat rusts and divergence of the mating loci.</title>
        <authorList>
            <person name="Cuomo C.A."/>
            <person name="Bakkeren G."/>
            <person name="Szabo L."/>
            <person name="Khalil H."/>
            <person name="Joly D."/>
            <person name="Goldberg J."/>
            <person name="Young S."/>
            <person name="Zeng Q."/>
            <person name="Fellers J."/>
        </authorList>
    </citation>
    <scope>NUCLEOTIDE SEQUENCE [LARGE SCALE GENOMIC DNA]</scope>
    <source>
        <strain evidence="5">1-1 BBBD Race 1</strain>
    </source>
</reference>
<dbReference type="OrthoDB" id="2503714at2759"/>
<dbReference type="InterPro" id="IPR001138">
    <property type="entry name" value="Zn2Cys6_DnaBD"/>
</dbReference>
<evidence type="ECO:0000313" key="5">
    <source>
        <dbReference type="EMBL" id="OAV94323.1"/>
    </source>
</evidence>
<dbReference type="PANTHER" id="PTHR46910:SF1">
    <property type="entry name" value="MISCELLANEOUS ZN(II)2CYS6 TRANSCRIPTION FACTOR (EUROFUNG)-RELATED"/>
    <property type="match status" value="1"/>
</dbReference>
<evidence type="ECO:0000256" key="3">
    <source>
        <dbReference type="SAM" id="MobiDB-lite"/>
    </source>
</evidence>